<organism evidence="6 7">
    <name type="scientific">Tessaracoccus lubricantis</name>
    <dbReference type="NCBI Taxonomy" id="545543"/>
    <lineage>
        <taxon>Bacteria</taxon>
        <taxon>Bacillati</taxon>
        <taxon>Actinomycetota</taxon>
        <taxon>Actinomycetes</taxon>
        <taxon>Propionibacteriales</taxon>
        <taxon>Propionibacteriaceae</taxon>
        <taxon>Tessaracoccus</taxon>
    </lineage>
</organism>
<dbReference type="Pfam" id="PF14310">
    <property type="entry name" value="Fn3-like"/>
    <property type="match status" value="1"/>
</dbReference>
<dbReference type="InterPro" id="IPR050288">
    <property type="entry name" value="Cellulose_deg_GH3"/>
</dbReference>
<dbReference type="PANTHER" id="PTHR42715:SF10">
    <property type="entry name" value="BETA-GLUCOSIDASE"/>
    <property type="match status" value="1"/>
</dbReference>
<dbReference type="InterPro" id="IPR036881">
    <property type="entry name" value="Glyco_hydro_3_C_sf"/>
</dbReference>
<reference evidence="7" key="1">
    <citation type="journal article" date="2019" name="Int. J. Syst. Evol. Microbiol.">
        <title>The Global Catalogue of Microorganisms (GCM) 10K type strain sequencing project: providing services to taxonomists for standard genome sequencing and annotation.</title>
        <authorList>
            <consortium name="The Broad Institute Genomics Platform"/>
            <consortium name="The Broad Institute Genome Sequencing Center for Infectious Disease"/>
            <person name="Wu L."/>
            <person name="Ma J."/>
        </authorList>
    </citation>
    <scope>NUCLEOTIDE SEQUENCE [LARGE SCALE GENOMIC DNA]</scope>
    <source>
        <strain evidence="7">JCM 19125</strain>
    </source>
</reference>
<keyword evidence="7" id="KW-1185">Reference proteome</keyword>
<dbReference type="Pfam" id="PF01915">
    <property type="entry name" value="Glyco_hydro_3_C"/>
    <property type="match status" value="1"/>
</dbReference>
<dbReference type="InterPro" id="IPR002772">
    <property type="entry name" value="Glyco_hydro_3_C"/>
</dbReference>
<dbReference type="InterPro" id="IPR036962">
    <property type="entry name" value="Glyco_hydro_3_N_sf"/>
</dbReference>
<dbReference type="Gene3D" id="3.40.50.1700">
    <property type="entry name" value="Glycoside hydrolase family 3 C-terminal domain"/>
    <property type="match status" value="1"/>
</dbReference>
<dbReference type="SUPFAM" id="SSF51445">
    <property type="entry name" value="(Trans)glycosidases"/>
    <property type="match status" value="1"/>
</dbReference>
<sequence>MTEELTTLEKAALLSGRNVWESRALPAHGVASFFMADGPHGVRKQVGSGDHLGLNASEPATCFPTSATVACSWDVELAEEVGRALGREAAALGVDVLLGPGLNLKRSPLGGRNFEYFSEDPYLSGKLAAGYVRGIQSEGVAATPKHFAVNSQELRRMASDSVVDERTLRELYLTAFEIVVREASPRALMSSYNLVNGTYAHESRHLLTDILRDEWGFDGVVISDWGGSNDAVAAIAAGANLEMPAPGLDSVRQLVEAVADGRLSEEALTERAAEVIRLALSGADGERPAVDFDAHHALARRAAEESMVLVRNEGGLLPLAPGTRVALIGDMADTPRYQGAGSSQVNPTRLTSAREALAGSGLEVTAFAQGYRRHAPIDGELEAQAVEAARGADVVVVHLGLDEISESEGVDRQHLDLPQAQLSLLRAVAAANPDVIVVLSAGSVVDMAWAEQTRAVLHGYLSGQAGAEAAVRVLTGEVTPSGKLAETYPVSLSDTATFGRFPAEGRPSVYREGLFVGYRHAEAAGRSVRYPFGHGLSYTTFSYSDLRLGPEGAEFTITNTGAVAGAETAQLYVSTPNSAVVRPVKELKGFAKAHLAAGESTRVTIPFDRYTWRHFDATSGVWEVEGGTRRILIGASSADLRLSGDVEVPGIAIDPTVAPETVRREMLRGLTDDEFRDLFGITVPRESGSAEIDRNDPVGDLRRARSPLARFAHWVLLTLRRRSEARGEPDLNIQFLYNMPLRAIAKMSNGMVSDEMIDGIVTLVNGHHFRGLRAIVGGFLRNRRTTRELTRQLTTTH</sequence>
<dbReference type="InterPro" id="IPR026891">
    <property type="entry name" value="Fn3-like"/>
</dbReference>
<dbReference type="RefSeq" id="WP_345577988.1">
    <property type="nucleotide sequence ID" value="NZ_BAABLV010000005.1"/>
</dbReference>
<dbReference type="GO" id="GO:0016787">
    <property type="term" value="F:hydrolase activity"/>
    <property type="evidence" value="ECO:0007669"/>
    <property type="project" value="UniProtKB-KW"/>
</dbReference>
<evidence type="ECO:0000313" key="6">
    <source>
        <dbReference type="EMBL" id="GAA4890130.1"/>
    </source>
</evidence>
<name>A0ABP9EZC9_9ACTN</name>
<dbReference type="InterPro" id="IPR013783">
    <property type="entry name" value="Ig-like_fold"/>
</dbReference>
<dbReference type="PROSITE" id="PS00775">
    <property type="entry name" value="GLYCOSYL_HYDROL_F3"/>
    <property type="match status" value="1"/>
</dbReference>
<evidence type="ECO:0000256" key="1">
    <source>
        <dbReference type="ARBA" id="ARBA00005336"/>
    </source>
</evidence>
<gene>
    <name evidence="6" type="ORF">GCM10025789_03250</name>
</gene>
<evidence type="ECO:0000256" key="4">
    <source>
        <dbReference type="RuleBase" id="RU361161"/>
    </source>
</evidence>
<dbReference type="Pfam" id="PF00933">
    <property type="entry name" value="Glyco_hydro_3"/>
    <property type="match status" value="1"/>
</dbReference>
<evidence type="ECO:0000259" key="5">
    <source>
        <dbReference type="SMART" id="SM01217"/>
    </source>
</evidence>
<dbReference type="PANTHER" id="PTHR42715">
    <property type="entry name" value="BETA-GLUCOSIDASE"/>
    <property type="match status" value="1"/>
</dbReference>
<comment type="caution">
    <text evidence="6">The sequence shown here is derived from an EMBL/GenBank/DDBJ whole genome shotgun (WGS) entry which is preliminary data.</text>
</comment>
<dbReference type="PRINTS" id="PR00133">
    <property type="entry name" value="GLHYDRLASE3"/>
</dbReference>
<keyword evidence="2 4" id="KW-0378">Hydrolase</keyword>
<evidence type="ECO:0000313" key="7">
    <source>
        <dbReference type="Proteomes" id="UP001501521"/>
    </source>
</evidence>
<dbReference type="Proteomes" id="UP001501521">
    <property type="component" value="Unassembled WGS sequence"/>
</dbReference>
<dbReference type="InterPro" id="IPR017853">
    <property type="entry name" value="GH"/>
</dbReference>
<protein>
    <submittedName>
        <fullName evidence="6">Glycoside hydrolase family 3 C-terminal domain-containing protein</fullName>
    </submittedName>
</protein>
<dbReference type="InterPro" id="IPR019800">
    <property type="entry name" value="Glyco_hydro_3_AS"/>
</dbReference>
<evidence type="ECO:0000256" key="2">
    <source>
        <dbReference type="ARBA" id="ARBA00022801"/>
    </source>
</evidence>
<dbReference type="SUPFAM" id="SSF52279">
    <property type="entry name" value="Beta-D-glucan exohydrolase, C-terminal domain"/>
    <property type="match status" value="1"/>
</dbReference>
<evidence type="ECO:0000256" key="3">
    <source>
        <dbReference type="ARBA" id="ARBA00023277"/>
    </source>
</evidence>
<proteinExistence type="inferred from homology"/>
<feature type="domain" description="Fibronectin type III-like" evidence="5">
    <location>
        <begin position="567"/>
        <end position="637"/>
    </location>
</feature>
<dbReference type="Gene3D" id="2.60.40.10">
    <property type="entry name" value="Immunoglobulins"/>
    <property type="match status" value="1"/>
</dbReference>
<keyword evidence="3" id="KW-0119">Carbohydrate metabolism</keyword>
<comment type="similarity">
    <text evidence="1 4">Belongs to the glycosyl hydrolase 3 family.</text>
</comment>
<dbReference type="InterPro" id="IPR001764">
    <property type="entry name" value="Glyco_hydro_3_N"/>
</dbReference>
<dbReference type="EMBL" id="BAABLV010000005">
    <property type="protein sequence ID" value="GAA4890130.1"/>
    <property type="molecule type" value="Genomic_DNA"/>
</dbReference>
<keyword evidence="4" id="KW-0326">Glycosidase</keyword>
<accession>A0ABP9EZC9</accession>
<dbReference type="Gene3D" id="3.20.20.300">
    <property type="entry name" value="Glycoside hydrolase, family 3, N-terminal domain"/>
    <property type="match status" value="1"/>
</dbReference>
<dbReference type="SMART" id="SM01217">
    <property type="entry name" value="Fn3_like"/>
    <property type="match status" value="1"/>
</dbReference>